<dbReference type="Pfam" id="PF00176">
    <property type="entry name" value="SNF2-rel_dom"/>
    <property type="match status" value="1"/>
</dbReference>
<feature type="compositionally biased region" description="Pro residues" evidence="2">
    <location>
        <begin position="38"/>
        <end position="54"/>
    </location>
</feature>
<dbReference type="EMBL" id="BONK01000001">
    <property type="protein sequence ID" value="GIG19737.1"/>
    <property type="molecule type" value="Genomic_DNA"/>
</dbReference>
<dbReference type="SUPFAM" id="SSF52540">
    <property type="entry name" value="P-loop containing nucleoside triphosphate hydrolases"/>
    <property type="match status" value="2"/>
</dbReference>
<protein>
    <submittedName>
        <fullName evidence="5">Helicase SNF2</fullName>
    </submittedName>
</protein>
<dbReference type="SMART" id="SM00487">
    <property type="entry name" value="DEXDc"/>
    <property type="match status" value="1"/>
</dbReference>
<organism evidence="5 6">
    <name type="scientific">Cellulomonas chitinilytica</name>
    <dbReference type="NCBI Taxonomy" id="398759"/>
    <lineage>
        <taxon>Bacteria</taxon>
        <taxon>Bacillati</taxon>
        <taxon>Actinomycetota</taxon>
        <taxon>Actinomycetes</taxon>
        <taxon>Micrococcales</taxon>
        <taxon>Cellulomonadaceae</taxon>
        <taxon>Cellulomonas</taxon>
    </lineage>
</organism>
<feature type="domain" description="Helicase ATP-binding" evidence="3">
    <location>
        <begin position="347"/>
        <end position="512"/>
    </location>
</feature>
<keyword evidence="5" id="KW-0347">Helicase</keyword>
<dbReference type="InterPro" id="IPR001650">
    <property type="entry name" value="Helicase_C-like"/>
</dbReference>
<dbReference type="GO" id="GO:0004386">
    <property type="term" value="F:helicase activity"/>
    <property type="evidence" value="ECO:0007669"/>
    <property type="project" value="UniProtKB-KW"/>
</dbReference>
<evidence type="ECO:0000259" key="4">
    <source>
        <dbReference type="PROSITE" id="PS51194"/>
    </source>
</evidence>
<dbReference type="CDD" id="cd17919">
    <property type="entry name" value="DEXHc_Snf"/>
    <property type="match status" value="1"/>
</dbReference>
<proteinExistence type="predicted"/>
<keyword evidence="5" id="KW-0547">Nucleotide-binding</keyword>
<dbReference type="Gene3D" id="3.40.50.10810">
    <property type="entry name" value="Tandem AAA-ATPase domain"/>
    <property type="match status" value="1"/>
</dbReference>
<dbReference type="GO" id="GO:0005524">
    <property type="term" value="F:ATP binding"/>
    <property type="evidence" value="ECO:0007669"/>
    <property type="project" value="InterPro"/>
</dbReference>
<dbReference type="InterPro" id="IPR049730">
    <property type="entry name" value="SNF2/RAD54-like_C"/>
</dbReference>
<dbReference type="PROSITE" id="PS51194">
    <property type="entry name" value="HELICASE_CTER"/>
    <property type="match status" value="1"/>
</dbReference>
<feature type="domain" description="Helicase C-terminal" evidence="4">
    <location>
        <begin position="596"/>
        <end position="748"/>
    </location>
</feature>
<keyword evidence="1" id="KW-0378">Hydrolase</keyword>
<evidence type="ECO:0000313" key="5">
    <source>
        <dbReference type="EMBL" id="GIG19737.1"/>
    </source>
</evidence>
<dbReference type="InterPro" id="IPR000330">
    <property type="entry name" value="SNF2_N"/>
</dbReference>
<dbReference type="SMART" id="SM00490">
    <property type="entry name" value="HELICc"/>
    <property type="match status" value="1"/>
</dbReference>
<dbReference type="InterPro" id="IPR038718">
    <property type="entry name" value="SNF2-like_sf"/>
</dbReference>
<dbReference type="CDD" id="cd18793">
    <property type="entry name" value="SF2_C_SNF"/>
    <property type="match status" value="1"/>
</dbReference>
<evidence type="ECO:0000256" key="1">
    <source>
        <dbReference type="ARBA" id="ARBA00022801"/>
    </source>
</evidence>
<dbReference type="Pfam" id="PF00271">
    <property type="entry name" value="Helicase_C"/>
    <property type="match status" value="1"/>
</dbReference>
<evidence type="ECO:0000313" key="6">
    <source>
        <dbReference type="Proteomes" id="UP000632740"/>
    </source>
</evidence>
<dbReference type="PROSITE" id="PS51192">
    <property type="entry name" value="HELICASE_ATP_BIND_1"/>
    <property type="match status" value="1"/>
</dbReference>
<accession>A0A919NYA0</accession>
<dbReference type="Gene3D" id="3.40.50.300">
    <property type="entry name" value="P-loop containing nucleotide triphosphate hydrolases"/>
    <property type="match status" value="1"/>
</dbReference>
<evidence type="ECO:0000256" key="2">
    <source>
        <dbReference type="SAM" id="MobiDB-lite"/>
    </source>
</evidence>
<dbReference type="PANTHER" id="PTHR10799">
    <property type="entry name" value="SNF2/RAD54 HELICASE FAMILY"/>
    <property type="match status" value="1"/>
</dbReference>
<dbReference type="GO" id="GO:0016787">
    <property type="term" value="F:hydrolase activity"/>
    <property type="evidence" value="ECO:0007669"/>
    <property type="project" value="UniProtKB-KW"/>
</dbReference>
<comment type="caution">
    <text evidence="5">The sequence shown here is derived from an EMBL/GenBank/DDBJ whole genome shotgun (WGS) entry which is preliminary data.</text>
</comment>
<dbReference type="AlphaFoldDB" id="A0A919NYA0"/>
<evidence type="ECO:0000259" key="3">
    <source>
        <dbReference type="PROSITE" id="PS51192"/>
    </source>
</evidence>
<sequence length="788" mass="84708">MRTRTSTGPDRARPPILWRVSGTPPSPSDGPSSGALPDPAPGALPGTPSGPAPGPQAREVVEDHRALAARAQAVLDVMDATTVGVAALVAQDREDRVRAELAQVEVDRLGDMTEKNLRLSALAAAGYRTVADLLGRGAVELDAVPGVGAQTARSVVAAVDQLADAVRAGTHVRIELDDRGRPDSAATVELLRLLHRAMRLRPLVEPQRSRLTDYTAAVGRLLPRAARATSRLRFALSRRTTKERALSALRSLRAWEPWLASTDLRRVVDDLGRATAEPDAPSSALWDDFERRSATYYSELQTIVPSAVNVLAARGMLTSELADRVAAHPLDLSYLRVQLRGYQEFGARFALHQGRALLGDEMGLGKTVQAIAAMADRAASGERHFLVVCPASVLVNWVREVAEHSALTPHRLHGPGRDAAVHEWVAQGGVGVTTFEGLAHLPLPGADGGLAVDELGMVVVDEAHYVKNPEARRSRAVRAWTDTTWRVLLLTGTPMDNRLEDFVELVRLVQPNVADGFPAHLGLVGGDAFREAVAPVYLRRNQRDVLVELPELVLVDEWEDLSPAGETAYRAAVASGNFMAMRRAAFLTPDPRDSAKLERLLEIVEDAGLNGHRTVVFSFFRDVISVVDTALRAAGVPVFGPLTGSVPAEERQAIIDAFGAAGPDAVLVAQITAGGVGLNMQAASVAVLCEPQLTPAAEAQAVARLHRMGQVRSVRAHRLLAEDGVDERITEILDGKRRVFDEYVRDSALAASSVHAVDVTEARLAREVVAAEQARLGYGPVWEEELAP</sequence>
<keyword evidence="6" id="KW-1185">Reference proteome</keyword>
<keyword evidence="5" id="KW-0067">ATP-binding</keyword>
<name>A0A919NYA0_9CELL</name>
<reference evidence="5" key="1">
    <citation type="submission" date="2021-01" db="EMBL/GenBank/DDBJ databases">
        <title>Whole genome shotgun sequence of Cellulomonas chitinilytica NBRC 110799.</title>
        <authorList>
            <person name="Komaki H."/>
            <person name="Tamura T."/>
        </authorList>
    </citation>
    <scope>NUCLEOTIDE SEQUENCE</scope>
    <source>
        <strain evidence="5">NBRC 110799</strain>
    </source>
</reference>
<dbReference type="InterPro" id="IPR014001">
    <property type="entry name" value="Helicase_ATP-bd"/>
</dbReference>
<gene>
    <name evidence="5" type="ORF">Cch01nite_04610</name>
</gene>
<feature type="region of interest" description="Disordered" evidence="2">
    <location>
        <begin position="1"/>
        <end position="57"/>
    </location>
</feature>
<dbReference type="InterPro" id="IPR027417">
    <property type="entry name" value="P-loop_NTPase"/>
</dbReference>
<dbReference type="Proteomes" id="UP000632740">
    <property type="component" value="Unassembled WGS sequence"/>
</dbReference>